<dbReference type="InterPro" id="IPR045051">
    <property type="entry name" value="SBT"/>
</dbReference>
<dbReference type="PANTHER" id="PTHR10795">
    <property type="entry name" value="PROPROTEIN CONVERTASE SUBTILISIN/KEXIN"/>
    <property type="match status" value="1"/>
</dbReference>
<gene>
    <name evidence="4" type="ORF">C1H46_021702</name>
</gene>
<protein>
    <submittedName>
        <fullName evidence="4">Uncharacterized protein</fullName>
    </submittedName>
</protein>
<reference evidence="4 5" key="1">
    <citation type="journal article" date="2019" name="G3 (Bethesda)">
        <title>Sequencing of a Wild Apple (Malus baccata) Genome Unravels the Differences Between Cultivated and Wild Apple Species Regarding Disease Resistance and Cold Tolerance.</title>
        <authorList>
            <person name="Chen X."/>
        </authorList>
    </citation>
    <scope>NUCLEOTIDE SEQUENCE [LARGE SCALE GENOMIC DNA]</scope>
    <source>
        <strain evidence="5">cv. Shandingzi</strain>
        <tissue evidence="4">Leaves</tissue>
    </source>
</reference>
<keyword evidence="3" id="KW-0732">Signal</keyword>
<evidence type="ECO:0000313" key="5">
    <source>
        <dbReference type="Proteomes" id="UP000315295"/>
    </source>
</evidence>
<dbReference type="AlphaFoldDB" id="A0A540M2E6"/>
<dbReference type="Gene3D" id="3.50.30.30">
    <property type="match status" value="1"/>
</dbReference>
<evidence type="ECO:0000256" key="3">
    <source>
        <dbReference type="ARBA" id="ARBA00022729"/>
    </source>
</evidence>
<evidence type="ECO:0000256" key="1">
    <source>
        <dbReference type="ARBA" id="ARBA00004613"/>
    </source>
</evidence>
<evidence type="ECO:0000256" key="2">
    <source>
        <dbReference type="ARBA" id="ARBA00011073"/>
    </source>
</evidence>
<dbReference type="STRING" id="106549.A0A540M2E6"/>
<dbReference type="EMBL" id="VIEB01000388">
    <property type="protein sequence ID" value="TQD92709.1"/>
    <property type="molecule type" value="Genomic_DNA"/>
</dbReference>
<proteinExistence type="inferred from homology"/>
<comment type="caution">
    <text evidence="4">The sequence shown here is derived from an EMBL/GenBank/DDBJ whole genome shotgun (WGS) entry which is preliminary data.</text>
</comment>
<name>A0A540M2E6_MALBA</name>
<comment type="similarity">
    <text evidence="2">Belongs to the peptidase S8 family.</text>
</comment>
<keyword evidence="5" id="KW-1185">Reference proteome</keyword>
<dbReference type="Proteomes" id="UP000315295">
    <property type="component" value="Unassembled WGS sequence"/>
</dbReference>
<sequence>MNSPHDTDGHRTHSAFTAAGQDVKGHTLDDHFLDDDTMSISSVVASARNDGLAYETLLNGAPWAAIVGVGMTDCEFWGILTFPLGNGVQITFTTLYARNSSRSKLSIVFAHGCQSVMELKKLKNKIVVCKDNLSISDEVENVTLQKSQELSSLQISPCQITTLKARFQQHL</sequence>
<dbReference type="GO" id="GO:0005576">
    <property type="term" value="C:extracellular region"/>
    <property type="evidence" value="ECO:0007669"/>
    <property type="project" value="UniProtKB-SubCell"/>
</dbReference>
<comment type="subcellular location">
    <subcellularLocation>
        <location evidence="1">Secreted</location>
    </subcellularLocation>
</comment>
<accession>A0A540M2E6</accession>
<organism evidence="4 5">
    <name type="scientific">Malus baccata</name>
    <name type="common">Siberian crab apple</name>
    <name type="synonym">Pyrus baccata</name>
    <dbReference type="NCBI Taxonomy" id="106549"/>
    <lineage>
        <taxon>Eukaryota</taxon>
        <taxon>Viridiplantae</taxon>
        <taxon>Streptophyta</taxon>
        <taxon>Embryophyta</taxon>
        <taxon>Tracheophyta</taxon>
        <taxon>Spermatophyta</taxon>
        <taxon>Magnoliopsida</taxon>
        <taxon>eudicotyledons</taxon>
        <taxon>Gunneridae</taxon>
        <taxon>Pentapetalae</taxon>
        <taxon>rosids</taxon>
        <taxon>fabids</taxon>
        <taxon>Rosales</taxon>
        <taxon>Rosaceae</taxon>
        <taxon>Amygdaloideae</taxon>
        <taxon>Maleae</taxon>
        <taxon>Malus</taxon>
    </lineage>
</organism>
<evidence type="ECO:0000313" key="4">
    <source>
        <dbReference type="EMBL" id="TQD92709.1"/>
    </source>
</evidence>